<proteinExistence type="predicted"/>
<sequence>MARAAIEERAMTHAIPARNGIIARYLTRFTSRTTSQSQPELCQDEHVPVWRVDPGTGRIECRWSAEPAEIDDWTSRPWIARASLIRAMGQQRRLRGQ</sequence>
<dbReference type="AlphaFoldDB" id="A0A086Y4Z8"/>
<evidence type="ECO:0000313" key="2">
    <source>
        <dbReference type="Proteomes" id="UP000028826"/>
    </source>
</evidence>
<dbReference type="EMBL" id="JGYG01000006">
    <property type="protein sequence ID" value="KFI29348.1"/>
    <property type="molecule type" value="Genomic_DNA"/>
</dbReference>
<gene>
    <name evidence="1" type="ORF">CN97_16935</name>
</gene>
<name>A0A086Y4Z8_9RHOB</name>
<dbReference type="Proteomes" id="UP000028826">
    <property type="component" value="Unassembled WGS sequence"/>
</dbReference>
<organism evidence="1 2">
    <name type="scientific">Haematobacter massiliensis</name>
    <dbReference type="NCBI Taxonomy" id="195105"/>
    <lineage>
        <taxon>Bacteria</taxon>
        <taxon>Pseudomonadati</taxon>
        <taxon>Pseudomonadota</taxon>
        <taxon>Alphaproteobacteria</taxon>
        <taxon>Rhodobacterales</taxon>
        <taxon>Paracoccaceae</taxon>
        <taxon>Haematobacter</taxon>
    </lineage>
</organism>
<protein>
    <submittedName>
        <fullName evidence="1">Uncharacterized protein</fullName>
    </submittedName>
</protein>
<dbReference type="STRING" id="195105.CN97_16935"/>
<comment type="caution">
    <text evidence="1">The sequence shown here is derived from an EMBL/GenBank/DDBJ whole genome shotgun (WGS) entry which is preliminary data.</text>
</comment>
<accession>A0A086Y4Z8</accession>
<evidence type="ECO:0000313" key="1">
    <source>
        <dbReference type="EMBL" id="KFI29348.1"/>
    </source>
</evidence>
<keyword evidence="2" id="KW-1185">Reference proteome</keyword>
<reference evidence="1 2" key="1">
    <citation type="submission" date="2014-03" db="EMBL/GenBank/DDBJ databases">
        <title>Genome of Haematobacter massiliensis CCUG 47968.</title>
        <authorList>
            <person name="Wang D."/>
            <person name="Wang G."/>
        </authorList>
    </citation>
    <scope>NUCLEOTIDE SEQUENCE [LARGE SCALE GENOMIC DNA]</scope>
    <source>
        <strain evidence="1 2">CCUG 47968</strain>
    </source>
</reference>